<gene>
    <name evidence="4" type="ORF">D9619_010805</name>
</gene>
<dbReference type="PANTHER" id="PTHR10039">
    <property type="entry name" value="AMELOGENIN"/>
    <property type="match status" value="1"/>
</dbReference>
<dbReference type="Pfam" id="PF24883">
    <property type="entry name" value="NPHP3_N"/>
    <property type="match status" value="1"/>
</dbReference>
<keyword evidence="5" id="KW-1185">Reference proteome</keyword>
<reference evidence="4 5" key="1">
    <citation type="journal article" date="2020" name="ISME J.">
        <title>Uncovering the hidden diversity of litter-decomposition mechanisms in mushroom-forming fungi.</title>
        <authorList>
            <person name="Floudas D."/>
            <person name="Bentzer J."/>
            <person name="Ahren D."/>
            <person name="Johansson T."/>
            <person name="Persson P."/>
            <person name="Tunlid A."/>
        </authorList>
    </citation>
    <scope>NUCLEOTIDE SEQUENCE [LARGE SCALE GENOMIC DNA]</scope>
    <source>
        <strain evidence="4 5">CBS 101986</strain>
    </source>
</reference>
<evidence type="ECO:0000256" key="2">
    <source>
        <dbReference type="SAM" id="MobiDB-lite"/>
    </source>
</evidence>
<protein>
    <recommendedName>
        <fullName evidence="3">Nephrocystin 3-like N-terminal domain-containing protein</fullName>
    </recommendedName>
</protein>
<accession>A0A8H5EZZ1</accession>
<feature type="region of interest" description="Disordered" evidence="2">
    <location>
        <begin position="22"/>
        <end position="76"/>
    </location>
</feature>
<dbReference type="SUPFAM" id="SSF52540">
    <property type="entry name" value="P-loop containing nucleoside triphosphate hydrolases"/>
    <property type="match status" value="1"/>
</dbReference>
<dbReference type="AlphaFoldDB" id="A0A8H5EZZ1"/>
<proteinExistence type="predicted"/>
<dbReference type="OrthoDB" id="3027122at2759"/>
<dbReference type="InterPro" id="IPR056884">
    <property type="entry name" value="NPHP3-like_N"/>
</dbReference>
<comment type="caution">
    <text evidence="4">The sequence shown here is derived from an EMBL/GenBank/DDBJ whole genome shotgun (WGS) entry which is preliminary data.</text>
</comment>
<dbReference type="Gene3D" id="3.40.50.300">
    <property type="entry name" value="P-loop containing nucleotide triphosphate hydrolases"/>
    <property type="match status" value="1"/>
</dbReference>
<feature type="domain" description="Nephrocystin 3-like N-terminal" evidence="3">
    <location>
        <begin position="324"/>
        <end position="478"/>
    </location>
</feature>
<feature type="region of interest" description="Disordered" evidence="2">
    <location>
        <begin position="121"/>
        <end position="145"/>
    </location>
</feature>
<dbReference type="InterPro" id="IPR027417">
    <property type="entry name" value="P-loop_NTPase"/>
</dbReference>
<dbReference type="Proteomes" id="UP000567179">
    <property type="component" value="Unassembled WGS sequence"/>
</dbReference>
<sequence>MNSNKQDKSKSLRAPFKKLYDKLSSKSSSLVADERSEGNSSADLSRDAGLVATPVPMVPSASFSSSIRTTVEEPANKEDAGDLVVAGNAGGSGLSAGLIPPGPAITVTGSEDSAGTLFEKYGDRKKDKVDEGAGGGPDEGPSTSRRMASLAYEGLKESLRLIVRCTDAIPGVKSATQGFLEIIERYDAVTGIPAELTDLRDKLHALATILQENGVLAIHNRLNGLGRMFEEKTKAINAKLSRNITARIIETTEDIRFMAREIRCIAFAVEIVMMDVNLKTHTMVSDLHHIALLDKLKYVVGAGFGHEDRQGCANGTRMLLLADLLTWATELKSEPVFWLNGMAGTGKTTVTETFCNLLANKGILGSSFFCSRKMSDRRKVNLIFSSLASALAYKYSEFQEELVQVLQNCLDPTGMDLEKQFKTLLIEPARIAFARHSGCIVLVVDALDECEDQQAAEKFLKIILREKSSGVLRFFVTSCPETKIRKGFSTGVYAGVRLQDIEAHIVKADIRVYLLAAFEEIDDLQSEYDGLWPPAELDTIVENAGNLFIYAATAVKYISDERGDPIERLRKYASIAPPSNAVEAIDEVYLFILRDTFHQLDDDEQQRVQLCLQTVCCKDQVSSLVH</sequence>
<evidence type="ECO:0000256" key="1">
    <source>
        <dbReference type="ARBA" id="ARBA00022737"/>
    </source>
</evidence>
<evidence type="ECO:0000259" key="3">
    <source>
        <dbReference type="Pfam" id="PF24883"/>
    </source>
</evidence>
<dbReference type="EMBL" id="JAACJJ010000030">
    <property type="protein sequence ID" value="KAF5318835.1"/>
    <property type="molecule type" value="Genomic_DNA"/>
</dbReference>
<evidence type="ECO:0000313" key="5">
    <source>
        <dbReference type="Proteomes" id="UP000567179"/>
    </source>
</evidence>
<organism evidence="4 5">
    <name type="scientific">Psilocybe cf. subviscida</name>
    <dbReference type="NCBI Taxonomy" id="2480587"/>
    <lineage>
        <taxon>Eukaryota</taxon>
        <taxon>Fungi</taxon>
        <taxon>Dikarya</taxon>
        <taxon>Basidiomycota</taxon>
        <taxon>Agaricomycotina</taxon>
        <taxon>Agaricomycetes</taxon>
        <taxon>Agaricomycetidae</taxon>
        <taxon>Agaricales</taxon>
        <taxon>Agaricineae</taxon>
        <taxon>Strophariaceae</taxon>
        <taxon>Psilocybe</taxon>
    </lineage>
</organism>
<keyword evidence="1" id="KW-0677">Repeat</keyword>
<feature type="compositionally biased region" description="Basic and acidic residues" evidence="2">
    <location>
        <begin position="121"/>
        <end position="131"/>
    </location>
</feature>
<name>A0A8H5EZZ1_9AGAR</name>
<evidence type="ECO:0000313" key="4">
    <source>
        <dbReference type="EMBL" id="KAF5318835.1"/>
    </source>
</evidence>